<organism evidence="8">
    <name type="scientific">Lysobacter firmicutimachus</name>
    <dbReference type="NCBI Taxonomy" id="1792846"/>
    <lineage>
        <taxon>Bacteria</taxon>
        <taxon>Pseudomonadati</taxon>
        <taxon>Pseudomonadota</taxon>
        <taxon>Gammaproteobacteria</taxon>
        <taxon>Lysobacterales</taxon>
        <taxon>Lysobacteraceae</taxon>
        <taxon>Lysobacter</taxon>
    </lineage>
</organism>
<feature type="active site" evidence="5">
    <location>
        <position position="36"/>
    </location>
</feature>
<dbReference type="NCBIfam" id="NF011000">
    <property type="entry name" value="PRK14426.1"/>
    <property type="match status" value="1"/>
</dbReference>
<feature type="domain" description="Acylphosphatase-like" evidence="7">
    <location>
        <begin position="3"/>
        <end position="89"/>
    </location>
</feature>
<dbReference type="InterPro" id="IPR001792">
    <property type="entry name" value="Acylphosphatase-like_dom"/>
</dbReference>
<dbReference type="Pfam" id="PF00708">
    <property type="entry name" value="Acylphosphatase"/>
    <property type="match status" value="1"/>
</dbReference>
<feature type="active site" evidence="5">
    <location>
        <position position="18"/>
    </location>
</feature>
<dbReference type="EC" id="3.6.1.7" evidence="2 5"/>
<dbReference type="NCBIfam" id="NF011022">
    <property type="entry name" value="PRK14451.1"/>
    <property type="match status" value="1"/>
</dbReference>
<dbReference type="PANTHER" id="PTHR47268">
    <property type="entry name" value="ACYLPHOSPHATASE"/>
    <property type="match status" value="1"/>
</dbReference>
<dbReference type="InterPro" id="IPR017968">
    <property type="entry name" value="Acylphosphatase_CS"/>
</dbReference>
<dbReference type="InterPro" id="IPR036046">
    <property type="entry name" value="Acylphosphatase-like_dom_sf"/>
</dbReference>
<comment type="catalytic activity">
    <reaction evidence="4 5">
        <text>an acyl phosphate + H2O = a carboxylate + phosphate + H(+)</text>
        <dbReference type="Rhea" id="RHEA:14965"/>
        <dbReference type="ChEBI" id="CHEBI:15377"/>
        <dbReference type="ChEBI" id="CHEBI:15378"/>
        <dbReference type="ChEBI" id="CHEBI:29067"/>
        <dbReference type="ChEBI" id="CHEBI:43474"/>
        <dbReference type="ChEBI" id="CHEBI:59918"/>
        <dbReference type="EC" id="3.6.1.7"/>
    </reaction>
</comment>
<dbReference type="Gene3D" id="3.30.70.100">
    <property type="match status" value="1"/>
</dbReference>
<evidence type="ECO:0000256" key="2">
    <source>
        <dbReference type="ARBA" id="ARBA00012150"/>
    </source>
</evidence>
<name>A0AAU8MKX9_9GAMM</name>
<accession>A0AAU8MKX9</accession>
<comment type="similarity">
    <text evidence="1 6">Belongs to the acylphosphatase family.</text>
</comment>
<dbReference type="EMBL" id="CP159925">
    <property type="protein sequence ID" value="XCO73145.1"/>
    <property type="molecule type" value="Genomic_DNA"/>
</dbReference>
<evidence type="ECO:0000256" key="3">
    <source>
        <dbReference type="ARBA" id="ARBA00015991"/>
    </source>
</evidence>
<evidence type="ECO:0000256" key="1">
    <source>
        <dbReference type="ARBA" id="ARBA00005614"/>
    </source>
</evidence>
<proteinExistence type="inferred from homology"/>
<dbReference type="PROSITE" id="PS51160">
    <property type="entry name" value="ACYLPHOSPHATASE_3"/>
    <property type="match status" value="1"/>
</dbReference>
<dbReference type="InterPro" id="IPR020456">
    <property type="entry name" value="Acylphosphatase"/>
</dbReference>
<reference evidence="8" key="1">
    <citation type="submission" date="2024-06" db="EMBL/GenBank/DDBJ databases">
        <authorList>
            <person name="Li S."/>
        </authorList>
    </citation>
    <scope>NUCLEOTIDE SEQUENCE</scope>
    <source>
        <strain evidence="8">SR10</strain>
    </source>
</reference>
<keyword evidence="5" id="KW-0378">Hydrolase</keyword>
<evidence type="ECO:0000256" key="4">
    <source>
        <dbReference type="ARBA" id="ARBA00047645"/>
    </source>
</evidence>
<evidence type="ECO:0000313" key="8">
    <source>
        <dbReference type="EMBL" id="XCO73145.1"/>
    </source>
</evidence>
<dbReference type="RefSeq" id="WP_363796271.1">
    <property type="nucleotide sequence ID" value="NZ_CP159925.1"/>
</dbReference>
<sequence>MSAARFFVSGKVQGVWFRASTREQARTLGLRGYANNLADGRVEVLAAGDEAAIERLAQWLRQGPPNARVDSLRREPADEFEAGSGFLCG</sequence>
<gene>
    <name evidence="8" type="ORF">ABU614_12075</name>
</gene>
<evidence type="ECO:0000256" key="5">
    <source>
        <dbReference type="PROSITE-ProRule" id="PRU00520"/>
    </source>
</evidence>
<dbReference type="SUPFAM" id="SSF54975">
    <property type="entry name" value="Acylphosphatase/BLUF domain-like"/>
    <property type="match status" value="1"/>
</dbReference>
<dbReference type="GO" id="GO:0003998">
    <property type="term" value="F:acylphosphatase activity"/>
    <property type="evidence" value="ECO:0007669"/>
    <property type="project" value="UniProtKB-EC"/>
</dbReference>
<dbReference type="AlphaFoldDB" id="A0AAU8MKX9"/>
<dbReference type="PROSITE" id="PS00150">
    <property type="entry name" value="ACYLPHOSPHATASE_1"/>
    <property type="match status" value="1"/>
</dbReference>
<dbReference type="PANTHER" id="PTHR47268:SF4">
    <property type="entry name" value="ACYLPHOSPHATASE"/>
    <property type="match status" value="1"/>
</dbReference>
<protein>
    <recommendedName>
        <fullName evidence="3 5">acylphosphatase</fullName>
        <ecNumber evidence="2 5">3.6.1.7</ecNumber>
    </recommendedName>
</protein>
<evidence type="ECO:0000256" key="6">
    <source>
        <dbReference type="RuleBase" id="RU004168"/>
    </source>
</evidence>
<evidence type="ECO:0000259" key="7">
    <source>
        <dbReference type="PROSITE" id="PS51160"/>
    </source>
</evidence>